<evidence type="ECO:0000256" key="3">
    <source>
        <dbReference type="PIRSR" id="PIRSR004848-1"/>
    </source>
</evidence>
<dbReference type="PANTHER" id="PTHR10146">
    <property type="entry name" value="PROLINE SYNTHETASE CO-TRANSCRIBED BACTERIAL HOMOLOG PROTEIN"/>
    <property type="match status" value="1"/>
</dbReference>
<organism evidence="6 7">
    <name type="scientific">Ammonifex degensii (strain DSM 10501 / KC4)</name>
    <dbReference type="NCBI Taxonomy" id="429009"/>
    <lineage>
        <taxon>Bacteria</taxon>
        <taxon>Bacillati</taxon>
        <taxon>Bacillota</taxon>
        <taxon>Clostridia</taxon>
        <taxon>Thermoanaerobacterales</taxon>
        <taxon>Thermoanaerobacteraceae</taxon>
        <taxon>Ammonifex</taxon>
    </lineage>
</organism>
<dbReference type="Gene3D" id="3.20.20.10">
    <property type="entry name" value="Alanine racemase"/>
    <property type="match status" value="1"/>
</dbReference>
<comment type="function">
    <text evidence="2">Pyridoxal 5'-phosphate (PLP)-binding protein, which is involved in PLP homeostasis.</text>
</comment>
<evidence type="ECO:0000313" key="6">
    <source>
        <dbReference type="EMBL" id="ACX52148.1"/>
    </source>
</evidence>
<protein>
    <recommendedName>
        <fullName evidence="2">Pyridoxal phosphate homeostasis protein</fullName>
        <shortName evidence="2">PLP homeostasis protein</shortName>
    </recommendedName>
</protein>
<dbReference type="Pfam" id="PF01168">
    <property type="entry name" value="Ala_racemase_N"/>
    <property type="match status" value="1"/>
</dbReference>
<dbReference type="PIRSF" id="PIRSF004848">
    <property type="entry name" value="YBL036c_PLPDEIII"/>
    <property type="match status" value="1"/>
</dbReference>
<dbReference type="InterPro" id="IPR029066">
    <property type="entry name" value="PLP-binding_barrel"/>
</dbReference>
<comment type="similarity">
    <text evidence="2 4">Belongs to the pyridoxal phosphate-binding protein YggS/PROSC family.</text>
</comment>
<evidence type="ECO:0000256" key="2">
    <source>
        <dbReference type="HAMAP-Rule" id="MF_02087"/>
    </source>
</evidence>
<dbReference type="AlphaFoldDB" id="C9RD21"/>
<evidence type="ECO:0000256" key="4">
    <source>
        <dbReference type="RuleBase" id="RU004514"/>
    </source>
</evidence>
<dbReference type="OrthoDB" id="9804072at2"/>
<dbReference type="HOGENOM" id="CLU_059988_1_0_9"/>
<dbReference type="InterPro" id="IPR001608">
    <property type="entry name" value="Ala_racemase_N"/>
</dbReference>
<proteinExistence type="inferred from homology"/>
<name>C9RD21_AMMDK</name>
<dbReference type="CDD" id="cd00635">
    <property type="entry name" value="PLPDE_III_YBL036c_like"/>
    <property type="match status" value="1"/>
</dbReference>
<dbReference type="PANTHER" id="PTHR10146:SF14">
    <property type="entry name" value="PYRIDOXAL PHOSPHATE HOMEOSTASIS PROTEIN"/>
    <property type="match status" value="1"/>
</dbReference>
<keyword evidence="1 2" id="KW-0663">Pyridoxal phosphate</keyword>
<reference evidence="6 7" key="1">
    <citation type="submission" date="2009-10" db="EMBL/GenBank/DDBJ databases">
        <title>Complete sequence of chromosome of Ammonifex degensii KC4.</title>
        <authorList>
            <consortium name="US DOE Joint Genome Institute"/>
            <person name="Kerfeld C."/>
            <person name="Goodner B."/>
            <person name="Huber H."/>
            <person name="Stetter K."/>
            <person name="Lucas S."/>
            <person name="Copeland A."/>
            <person name="Lapidus A."/>
            <person name="Glavina del Rio T."/>
            <person name="Dalin E."/>
            <person name="Tice H."/>
            <person name="Bruce D."/>
            <person name="Goodwin L."/>
            <person name="Pitluck S."/>
            <person name="Saunders E."/>
            <person name="Brettin T."/>
            <person name="Detter J.C."/>
            <person name="Han C."/>
            <person name="Larimer F."/>
            <person name="Land M."/>
            <person name="Hauser L."/>
            <person name="Kyrpides N."/>
            <person name="Ovchinnikova G."/>
            <person name="Richardson P."/>
        </authorList>
    </citation>
    <scope>NUCLEOTIDE SEQUENCE [LARGE SCALE GENOMIC DNA]</scope>
    <source>
        <strain evidence="7">DSM 10501 / KC4</strain>
    </source>
</reference>
<comment type="cofactor">
    <cofactor evidence="3">
        <name>pyridoxal 5'-phosphate</name>
        <dbReference type="ChEBI" id="CHEBI:597326"/>
    </cofactor>
</comment>
<keyword evidence="7" id="KW-1185">Reference proteome</keyword>
<dbReference type="EMBL" id="CP001785">
    <property type="protein sequence ID" value="ACX52148.1"/>
    <property type="molecule type" value="Genomic_DNA"/>
</dbReference>
<dbReference type="eggNOG" id="COG0325">
    <property type="taxonomic scope" value="Bacteria"/>
</dbReference>
<accession>C9RD21</accession>
<feature type="modified residue" description="N6-(pyridoxal phosphate)lysine" evidence="2 3">
    <location>
        <position position="37"/>
    </location>
</feature>
<dbReference type="HAMAP" id="MF_02087">
    <property type="entry name" value="PLP_homeostasis"/>
    <property type="match status" value="1"/>
</dbReference>
<dbReference type="RefSeq" id="WP_015739025.1">
    <property type="nucleotide sequence ID" value="NC_013385.1"/>
</dbReference>
<dbReference type="PROSITE" id="PS01211">
    <property type="entry name" value="UPF0001"/>
    <property type="match status" value="1"/>
</dbReference>
<evidence type="ECO:0000259" key="5">
    <source>
        <dbReference type="Pfam" id="PF01168"/>
    </source>
</evidence>
<dbReference type="STRING" id="429009.Adeg_1015"/>
<evidence type="ECO:0000313" key="7">
    <source>
        <dbReference type="Proteomes" id="UP000002620"/>
    </source>
</evidence>
<feature type="domain" description="Alanine racemase N-terminal" evidence="5">
    <location>
        <begin position="7"/>
        <end position="224"/>
    </location>
</feature>
<dbReference type="GO" id="GO:0030170">
    <property type="term" value="F:pyridoxal phosphate binding"/>
    <property type="evidence" value="ECO:0007669"/>
    <property type="project" value="UniProtKB-UniRule"/>
</dbReference>
<dbReference type="InterPro" id="IPR011078">
    <property type="entry name" value="PyrdxlP_homeostasis"/>
</dbReference>
<dbReference type="SUPFAM" id="SSF51419">
    <property type="entry name" value="PLP-binding barrel"/>
    <property type="match status" value="1"/>
</dbReference>
<dbReference type="KEGG" id="adg:Adeg_1015"/>
<evidence type="ECO:0000256" key="1">
    <source>
        <dbReference type="ARBA" id="ARBA00022898"/>
    </source>
</evidence>
<gene>
    <name evidence="6" type="ordered locus">Adeg_1015</name>
</gene>
<sequence length="247" mass="27726">MVSKIRENLRQVREAITRAALRAGRDPTEVQLVAVTKGVPVEVIEQVLAEGVVDLGENRVQELVAKYKLLGDKAKWHFIGYLQRNKVKYLVRRIALLHSLDRWSLAQELDRWGQREGFVFPALVQVNVAREPQKHGLLEEEVEDFLLAVRSLKGVKVLGFMTVAPWVAEAEEVRPVFRRLAEIAQRYTCLPGVEIRYLSMGMTQDFEVAVEEGANIVRVGRAIFQGLGEGEGDEQASGGQGAGLHRF</sequence>
<dbReference type="NCBIfam" id="TIGR00044">
    <property type="entry name" value="YggS family pyridoxal phosphate-dependent enzyme"/>
    <property type="match status" value="1"/>
</dbReference>
<dbReference type="Proteomes" id="UP000002620">
    <property type="component" value="Chromosome"/>
</dbReference>